<dbReference type="EMBL" id="VOBL01000001">
    <property type="protein sequence ID" value="KAA0979738.1"/>
    <property type="molecule type" value="Genomic_DNA"/>
</dbReference>
<comment type="caution">
    <text evidence="2">The sequence shown here is derived from an EMBL/GenBank/DDBJ whole genome shotgun (WGS) entry which is preliminary data.</text>
</comment>
<accession>A0A5B0EM71</accession>
<dbReference type="OrthoDB" id="3268233at2"/>
<organism evidence="2 3">
    <name type="scientific">Paeniglutamicibacter gangotriensis</name>
    <dbReference type="NCBI Taxonomy" id="254787"/>
    <lineage>
        <taxon>Bacteria</taxon>
        <taxon>Bacillati</taxon>
        <taxon>Actinomycetota</taxon>
        <taxon>Actinomycetes</taxon>
        <taxon>Micrococcales</taxon>
        <taxon>Micrococcaceae</taxon>
        <taxon>Paeniglutamicibacter</taxon>
    </lineage>
</organism>
<proteinExistence type="predicted"/>
<protein>
    <submittedName>
        <fullName evidence="2">Uncharacterized protein</fullName>
    </submittedName>
</protein>
<evidence type="ECO:0000313" key="3">
    <source>
        <dbReference type="Proteomes" id="UP000323856"/>
    </source>
</evidence>
<dbReference type="Proteomes" id="UP000323856">
    <property type="component" value="Unassembled WGS sequence"/>
</dbReference>
<dbReference type="AlphaFoldDB" id="A0A5B0EM71"/>
<name>A0A5B0EM71_9MICC</name>
<sequence length="131" mass="14053">MPKDKTPKAKRGTKEAAAATSLAQGPQPGTQLLTSLSELPQRGRIDHHGYVESMTILPPQQAPAFSVTVVDHPAPPGGRRSAVPHLRLIFVGQRRVPGLVAGARLHYVGMVAPIDSVPTIFNPRYEILPAK</sequence>
<evidence type="ECO:0000313" key="2">
    <source>
        <dbReference type="EMBL" id="KAA0979738.1"/>
    </source>
</evidence>
<dbReference type="RefSeq" id="WP_149618334.1">
    <property type="nucleotide sequence ID" value="NZ_JBITUG010000018.1"/>
</dbReference>
<evidence type="ECO:0000256" key="1">
    <source>
        <dbReference type="SAM" id="MobiDB-lite"/>
    </source>
</evidence>
<gene>
    <name evidence="2" type="ORF">FQ154_00790</name>
</gene>
<reference evidence="2 3" key="1">
    <citation type="submission" date="2019-07" db="EMBL/GenBank/DDBJ databases">
        <title>Analysis of the biochemical properties, biological activity and biotechnological potential of siderophores and biosurfactants produced by Antarctic psychrotolerant bacteria.</title>
        <authorList>
            <person name="Styczynski M."/>
            <person name="Krucon T."/>
            <person name="Decewicz P."/>
            <person name="Dziewit L."/>
        </authorList>
    </citation>
    <scope>NUCLEOTIDE SEQUENCE [LARGE SCALE GENOMIC DNA]</scope>
    <source>
        <strain evidence="2 3">ANT_H27</strain>
    </source>
</reference>
<feature type="region of interest" description="Disordered" evidence="1">
    <location>
        <begin position="1"/>
        <end position="32"/>
    </location>
</feature>
<feature type="compositionally biased region" description="Polar residues" evidence="1">
    <location>
        <begin position="21"/>
        <end position="32"/>
    </location>
</feature>